<evidence type="ECO:0000256" key="2">
    <source>
        <dbReference type="ARBA" id="ARBA00038825"/>
    </source>
</evidence>
<keyword evidence="6" id="KW-1185">Reference proteome</keyword>
<dbReference type="PANTHER" id="PTHR10668">
    <property type="entry name" value="PHYTOENE DEHYDROGENASE"/>
    <property type="match status" value="1"/>
</dbReference>
<gene>
    <name evidence="5" type="ORF">EDF62_0653</name>
</gene>
<comment type="function">
    <text evidence="1">Probable oxidoreductase that may play a role as regulator of mitochondrial function.</text>
</comment>
<dbReference type="InterPro" id="IPR036188">
    <property type="entry name" value="FAD/NAD-bd_sf"/>
</dbReference>
<dbReference type="OrthoDB" id="9774675at2"/>
<dbReference type="Proteomes" id="UP000295601">
    <property type="component" value="Unassembled WGS sequence"/>
</dbReference>
<protein>
    <recommendedName>
        <fullName evidence="3">Pyridine nucleotide-disulfide oxidoreductase domain-containing protein 2</fullName>
    </recommendedName>
</protein>
<accession>A0A4R6S4K6</accession>
<evidence type="ECO:0000256" key="3">
    <source>
        <dbReference type="ARBA" id="ARBA00040298"/>
    </source>
</evidence>
<dbReference type="SUPFAM" id="SSF51905">
    <property type="entry name" value="FAD/NAD(P)-binding domain"/>
    <property type="match status" value="1"/>
</dbReference>
<dbReference type="EMBL" id="SNYA01000002">
    <property type="protein sequence ID" value="TDP94243.1"/>
    <property type="molecule type" value="Genomic_DNA"/>
</dbReference>
<organism evidence="5 6">
    <name type="scientific">Leucobacter luti</name>
    <dbReference type="NCBI Taxonomy" id="340320"/>
    <lineage>
        <taxon>Bacteria</taxon>
        <taxon>Bacillati</taxon>
        <taxon>Actinomycetota</taxon>
        <taxon>Actinomycetes</taxon>
        <taxon>Micrococcales</taxon>
        <taxon>Microbacteriaceae</taxon>
        <taxon>Leucobacter</taxon>
    </lineage>
</organism>
<dbReference type="Gene3D" id="3.50.50.60">
    <property type="entry name" value="FAD/NAD(P)-binding domain"/>
    <property type="match status" value="2"/>
</dbReference>
<comment type="subunit">
    <text evidence="2">Interacts with COX5B; this interaction may contribute to localize PYROXD2 to the inner face of the inner mitochondrial membrane.</text>
</comment>
<evidence type="ECO:0000313" key="6">
    <source>
        <dbReference type="Proteomes" id="UP000295601"/>
    </source>
</evidence>
<dbReference type="AlphaFoldDB" id="A0A4R6S4K6"/>
<feature type="domain" description="Amine oxidase" evidence="4">
    <location>
        <begin position="14"/>
        <end position="478"/>
    </location>
</feature>
<sequence length="524" mass="55993">MTRQAVVIGGGHNGLVAANYLARAGWHVTLIERRESLGGVVGRFEYLPGFASSITNSPGSFEGTILEELQLQRYGLRFHRPEATLLHPMGDSLFVGWRDQSLVKQQLDSYANGEYDRHRSLVGRLDALGAAAGMSLWQRPESLESVIDGIEEPWRSEFERDIVHGTLRELLDSALDSDEAKSLMMMLALNGQLVSPDAAGSAFGLMLRPISRASSATDPMGNGSSPLRGSVGLPIGSMAAIVDALVSSALAHGVQFRLGAHATELELNDEGRVAAIRLETGERITGMDATIATVEPSRLAGMLPADWQPETDRPSAPSGSAFKIALALDGLPDIRNAPEGPPPEALLEAQFRIGPSTDYITDAVEAGIRGEPSSHPIIWGLIPSLTSPGIAPDGHHLMSLNVWHAPHALGAAYWRDHGAEFADQCIAQVETAFPGTTDRIVDRRWLGPHELEAEFGLTSSNITHGDMLPEHMLNSRPGRSFTAALEQAGVVLGGAGAWPGGYVTGIPGRNSAARVLTMDREFAA</sequence>
<comment type="caution">
    <text evidence="5">The sequence shown here is derived from an EMBL/GenBank/DDBJ whole genome shotgun (WGS) entry which is preliminary data.</text>
</comment>
<evidence type="ECO:0000313" key="5">
    <source>
        <dbReference type="EMBL" id="TDP94243.1"/>
    </source>
</evidence>
<proteinExistence type="predicted"/>
<evidence type="ECO:0000259" key="4">
    <source>
        <dbReference type="Pfam" id="PF01593"/>
    </source>
</evidence>
<name>A0A4R6S4K6_9MICO</name>
<dbReference type="RefSeq" id="WP_133615810.1">
    <property type="nucleotide sequence ID" value="NZ_SNYA01000002.1"/>
</dbReference>
<dbReference type="InterPro" id="IPR002937">
    <property type="entry name" value="Amino_oxidase"/>
</dbReference>
<dbReference type="PANTHER" id="PTHR10668:SF103">
    <property type="entry name" value="PYRIDINE NUCLEOTIDE-DISULFIDE OXIDOREDUCTASE DOMAIN-CONTAINING PROTEIN 2"/>
    <property type="match status" value="1"/>
</dbReference>
<dbReference type="Pfam" id="PF01593">
    <property type="entry name" value="Amino_oxidase"/>
    <property type="match status" value="1"/>
</dbReference>
<dbReference type="GO" id="GO:0016491">
    <property type="term" value="F:oxidoreductase activity"/>
    <property type="evidence" value="ECO:0007669"/>
    <property type="project" value="InterPro"/>
</dbReference>
<evidence type="ECO:0000256" key="1">
    <source>
        <dbReference type="ARBA" id="ARBA00037217"/>
    </source>
</evidence>
<reference evidence="5 6" key="1">
    <citation type="submission" date="2019-03" db="EMBL/GenBank/DDBJ databases">
        <title>Genomic analyses of the natural microbiome of Caenorhabditis elegans.</title>
        <authorList>
            <person name="Samuel B."/>
        </authorList>
    </citation>
    <scope>NUCLEOTIDE SEQUENCE [LARGE SCALE GENOMIC DNA]</scope>
    <source>
        <strain evidence="5 6">JUb18</strain>
    </source>
</reference>